<keyword evidence="2" id="KW-0175">Coiled coil</keyword>
<feature type="domain" description="CusB-like beta-barrel" evidence="4">
    <location>
        <begin position="233"/>
        <end position="297"/>
    </location>
</feature>
<evidence type="ECO:0000259" key="5">
    <source>
        <dbReference type="Pfam" id="PF25989"/>
    </source>
</evidence>
<sequence length="389" mass="41114">MRDVPHFVRAAAASFSLLLAGTSPLLADGASAAASAQPTLSQRTVSTLIAERQPAEWTLTFTGVLVARDEIAVGTAQQDQRIASVEVEVGQRVTAGQVLVRLETAMLENKLREAEGRVARSKASLAQQEATLAQARAALDRAERLKLSRIISEQTYEERTSTVAVATQGVAVQRAENAEAEAQRAEATRQLERAIIRASADGVVSERQARAGAQAGAEPLVRIIRDGLVEFAAEIPEADLPSLAVGQPVKIRLAGRTSEIGGTVRVVAPKIDRETRLGAAQIALDTNEPLFAGAFGRAEVVFAKREAIVVADSALVYGRGTDDSAVFVVESGRVQRRPVETGLRKSGKVEIRTGLEPGERIVAKAGAALREGDAVTVVDLVPAAGSVKR</sequence>
<protein>
    <submittedName>
        <fullName evidence="6">Uncharacterized protein</fullName>
    </submittedName>
</protein>
<evidence type="ECO:0000313" key="6">
    <source>
        <dbReference type="EMBL" id="OCX12421.1"/>
    </source>
</evidence>
<feature type="coiled-coil region" evidence="2">
    <location>
        <begin position="170"/>
        <end position="197"/>
    </location>
</feature>
<organism evidence="6 7">
    <name type="scientific">Mesorhizobium hungaricum</name>
    <dbReference type="NCBI Taxonomy" id="1566387"/>
    <lineage>
        <taxon>Bacteria</taxon>
        <taxon>Pseudomonadati</taxon>
        <taxon>Pseudomonadota</taxon>
        <taxon>Alphaproteobacteria</taxon>
        <taxon>Hyphomicrobiales</taxon>
        <taxon>Phyllobacteriaceae</taxon>
        <taxon>Mesorhizobium</taxon>
    </lineage>
</organism>
<dbReference type="STRING" id="1566387.QV13_22575"/>
<dbReference type="Gene3D" id="2.40.50.100">
    <property type="match status" value="1"/>
</dbReference>
<accession>A0A1C2DCC8</accession>
<dbReference type="InterPro" id="IPR058792">
    <property type="entry name" value="Beta-barrel_RND_2"/>
</dbReference>
<dbReference type="OrthoDB" id="7422354at2"/>
<name>A0A1C2DCC8_9HYPH</name>
<dbReference type="GO" id="GO:1990281">
    <property type="term" value="C:efflux pump complex"/>
    <property type="evidence" value="ECO:0007669"/>
    <property type="project" value="TreeGrafter"/>
</dbReference>
<dbReference type="PANTHER" id="PTHR30469:SF15">
    <property type="entry name" value="HLYD FAMILY OF SECRETION PROTEINS"/>
    <property type="match status" value="1"/>
</dbReference>
<dbReference type="Pfam" id="PF25954">
    <property type="entry name" value="Beta-barrel_RND_2"/>
    <property type="match status" value="1"/>
</dbReference>
<evidence type="ECO:0000256" key="2">
    <source>
        <dbReference type="SAM" id="Coils"/>
    </source>
</evidence>
<evidence type="ECO:0000256" key="3">
    <source>
        <dbReference type="SAM" id="SignalP"/>
    </source>
</evidence>
<dbReference type="Gene3D" id="2.40.420.20">
    <property type="match status" value="1"/>
</dbReference>
<dbReference type="AlphaFoldDB" id="A0A1C2DCC8"/>
<dbReference type="RefSeq" id="WP_024926010.1">
    <property type="nucleotide sequence ID" value="NZ_MDEO01000036.1"/>
</dbReference>
<dbReference type="PANTHER" id="PTHR30469">
    <property type="entry name" value="MULTIDRUG RESISTANCE PROTEIN MDTA"/>
    <property type="match status" value="1"/>
</dbReference>
<feature type="coiled-coil region" evidence="2">
    <location>
        <begin position="111"/>
        <end position="145"/>
    </location>
</feature>
<dbReference type="NCBIfam" id="TIGR01730">
    <property type="entry name" value="RND_mfp"/>
    <property type="match status" value="1"/>
</dbReference>
<evidence type="ECO:0000256" key="1">
    <source>
        <dbReference type="ARBA" id="ARBA00009477"/>
    </source>
</evidence>
<comment type="similarity">
    <text evidence="1">Belongs to the membrane fusion protein (MFP) (TC 8.A.1) family.</text>
</comment>
<dbReference type="GO" id="GO:0015562">
    <property type="term" value="F:efflux transmembrane transporter activity"/>
    <property type="evidence" value="ECO:0007669"/>
    <property type="project" value="TreeGrafter"/>
</dbReference>
<feature type="signal peptide" evidence="3">
    <location>
        <begin position="1"/>
        <end position="27"/>
    </location>
</feature>
<reference evidence="6 7" key="1">
    <citation type="submission" date="2016-08" db="EMBL/GenBank/DDBJ databases">
        <title>Whole genome sequence of Mesorhizobium sp. strain UASWS1009 isolated from industrial sewage.</title>
        <authorList>
            <person name="Crovadore J."/>
            <person name="Calmin G."/>
            <person name="Chablais R."/>
            <person name="Cochard B."/>
            <person name="Lefort F."/>
        </authorList>
    </citation>
    <scope>NUCLEOTIDE SEQUENCE [LARGE SCALE GENOMIC DNA]</scope>
    <source>
        <strain evidence="6 7">UASWS1009</strain>
    </source>
</reference>
<keyword evidence="3" id="KW-0732">Signal</keyword>
<dbReference type="InterPro" id="IPR006143">
    <property type="entry name" value="RND_pump_MFP"/>
</dbReference>
<dbReference type="Pfam" id="PF25989">
    <property type="entry name" value="YknX_C"/>
    <property type="match status" value="1"/>
</dbReference>
<dbReference type="EMBL" id="MDEO01000036">
    <property type="protein sequence ID" value="OCX12421.1"/>
    <property type="molecule type" value="Genomic_DNA"/>
</dbReference>
<dbReference type="SUPFAM" id="SSF111369">
    <property type="entry name" value="HlyD-like secretion proteins"/>
    <property type="match status" value="1"/>
</dbReference>
<dbReference type="Proteomes" id="UP000094412">
    <property type="component" value="Unassembled WGS sequence"/>
</dbReference>
<comment type="caution">
    <text evidence="6">The sequence shown here is derived from an EMBL/GenBank/DDBJ whole genome shotgun (WGS) entry which is preliminary data.</text>
</comment>
<feature type="chain" id="PRO_5008659293" evidence="3">
    <location>
        <begin position="28"/>
        <end position="389"/>
    </location>
</feature>
<keyword evidence="7" id="KW-1185">Reference proteome</keyword>
<feature type="domain" description="YknX-like C-terminal permuted SH3-like" evidence="5">
    <location>
        <begin position="320"/>
        <end position="377"/>
    </location>
</feature>
<dbReference type="InterPro" id="IPR058637">
    <property type="entry name" value="YknX-like_C"/>
</dbReference>
<dbReference type="Gene3D" id="1.10.287.470">
    <property type="entry name" value="Helix hairpin bin"/>
    <property type="match status" value="1"/>
</dbReference>
<gene>
    <name evidence="6" type="ORF">QV13_22575</name>
</gene>
<dbReference type="Gene3D" id="2.40.30.170">
    <property type="match status" value="1"/>
</dbReference>
<proteinExistence type="inferred from homology"/>
<evidence type="ECO:0000313" key="7">
    <source>
        <dbReference type="Proteomes" id="UP000094412"/>
    </source>
</evidence>
<evidence type="ECO:0000259" key="4">
    <source>
        <dbReference type="Pfam" id="PF25954"/>
    </source>
</evidence>